<comment type="caution">
    <text evidence="1">The sequence shown here is derived from an EMBL/GenBank/DDBJ whole genome shotgun (WGS) entry which is preliminary data.</text>
</comment>
<reference evidence="1 2" key="1">
    <citation type="journal article" date="2023" name="Plants (Basel)">
        <title>Bridging the Gap: Combining Genomics and Transcriptomics Approaches to Understand Stylosanthes scabra, an Orphan Legume from the Brazilian Caatinga.</title>
        <authorList>
            <person name="Ferreira-Neto J.R.C."/>
            <person name="da Silva M.D."/>
            <person name="Binneck E."/>
            <person name="de Melo N.F."/>
            <person name="da Silva R.H."/>
            <person name="de Melo A.L.T.M."/>
            <person name="Pandolfi V."/>
            <person name="Bustamante F.O."/>
            <person name="Brasileiro-Vidal A.C."/>
            <person name="Benko-Iseppon A.M."/>
        </authorList>
    </citation>
    <scope>NUCLEOTIDE SEQUENCE [LARGE SCALE GENOMIC DNA]</scope>
    <source>
        <tissue evidence="1">Leaves</tissue>
    </source>
</reference>
<accession>A0ABU6RS45</accession>
<evidence type="ECO:0000313" key="1">
    <source>
        <dbReference type="EMBL" id="MED6126755.1"/>
    </source>
</evidence>
<organism evidence="1 2">
    <name type="scientific">Stylosanthes scabra</name>
    <dbReference type="NCBI Taxonomy" id="79078"/>
    <lineage>
        <taxon>Eukaryota</taxon>
        <taxon>Viridiplantae</taxon>
        <taxon>Streptophyta</taxon>
        <taxon>Embryophyta</taxon>
        <taxon>Tracheophyta</taxon>
        <taxon>Spermatophyta</taxon>
        <taxon>Magnoliopsida</taxon>
        <taxon>eudicotyledons</taxon>
        <taxon>Gunneridae</taxon>
        <taxon>Pentapetalae</taxon>
        <taxon>rosids</taxon>
        <taxon>fabids</taxon>
        <taxon>Fabales</taxon>
        <taxon>Fabaceae</taxon>
        <taxon>Papilionoideae</taxon>
        <taxon>50 kb inversion clade</taxon>
        <taxon>dalbergioids sensu lato</taxon>
        <taxon>Dalbergieae</taxon>
        <taxon>Pterocarpus clade</taxon>
        <taxon>Stylosanthes</taxon>
    </lineage>
</organism>
<dbReference type="EMBL" id="JASCZI010031433">
    <property type="protein sequence ID" value="MED6126755.1"/>
    <property type="molecule type" value="Genomic_DNA"/>
</dbReference>
<protein>
    <submittedName>
        <fullName evidence="1">Uncharacterized protein</fullName>
    </submittedName>
</protein>
<dbReference type="Proteomes" id="UP001341840">
    <property type="component" value="Unassembled WGS sequence"/>
</dbReference>
<gene>
    <name evidence="1" type="ORF">PIB30_081564</name>
</gene>
<proteinExistence type="predicted"/>
<sequence>MAESSSSSPLVTQPPFLRAITTTMASGTVISAQPWSLGFAPPLLVFSEVVRINESAAELAGTHHWFSSKLRDLIESPMHAGTYCCCYRNGATIVAN</sequence>
<name>A0ABU6RS45_9FABA</name>
<evidence type="ECO:0000313" key="2">
    <source>
        <dbReference type="Proteomes" id="UP001341840"/>
    </source>
</evidence>
<keyword evidence="2" id="KW-1185">Reference proteome</keyword>